<name>A0AAD6Y300_9AGAR</name>
<accession>A0AAD6Y300</accession>
<dbReference type="Gene3D" id="3.40.50.1820">
    <property type="entry name" value="alpha/beta hydrolase"/>
    <property type="match status" value="1"/>
</dbReference>
<dbReference type="Pfam" id="PF02089">
    <property type="entry name" value="Palm_thioest"/>
    <property type="match status" value="1"/>
</dbReference>
<reference evidence="1" key="1">
    <citation type="submission" date="2023-03" db="EMBL/GenBank/DDBJ databases">
        <title>Massive genome expansion in bonnet fungi (Mycena s.s.) driven by repeated elements and novel gene families across ecological guilds.</title>
        <authorList>
            <consortium name="Lawrence Berkeley National Laboratory"/>
            <person name="Harder C.B."/>
            <person name="Miyauchi S."/>
            <person name="Viragh M."/>
            <person name="Kuo A."/>
            <person name="Thoen E."/>
            <person name="Andreopoulos B."/>
            <person name="Lu D."/>
            <person name="Skrede I."/>
            <person name="Drula E."/>
            <person name="Henrissat B."/>
            <person name="Morin E."/>
            <person name="Kohler A."/>
            <person name="Barry K."/>
            <person name="LaButti K."/>
            <person name="Morin E."/>
            <person name="Salamov A."/>
            <person name="Lipzen A."/>
            <person name="Mereny Z."/>
            <person name="Hegedus B."/>
            <person name="Baldrian P."/>
            <person name="Stursova M."/>
            <person name="Weitz H."/>
            <person name="Taylor A."/>
            <person name="Grigoriev I.V."/>
            <person name="Nagy L.G."/>
            <person name="Martin F."/>
            <person name="Kauserud H."/>
        </authorList>
    </citation>
    <scope>NUCLEOTIDE SEQUENCE</scope>
    <source>
        <strain evidence="1">9144</strain>
    </source>
</reference>
<comment type="caution">
    <text evidence="1">The sequence shown here is derived from an EMBL/GenBank/DDBJ whole genome shotgun (WGS) entry which is preliminary data.</text>
</comment>
<dbReference type="GO" id="GO:0016787">
    <property type="term" value="F:hydrolase activity"/>
    <property type="evidence" value="ECO:0007669"/>
    <property type="project" value="UniProtKB-KW"/>
</dbReference>
<dbReference type="EMBL" id="JARJCW010000179">
    <property type="protein sequence ID" value="KAJ7189389.1"/>
    <property type="molecule type" value="Genomic_DNA"/>
</dbReference>
<sequence length="290" mass="31445">MGTGSYFHSWSAAPVTLTNKLTVKLPVVLIHAFCDVPELTGTLKLAERSLRDMGVEYFSTAIPIHRTGGTIATRTRELVSQIQEKYHNRQIHLFGHSMGGLNARDIAARSSEENGFTVVTVTTFGTPHRGVKALGTTSMLNRISTATAFMTLKTIIPGIQDLTCDSMSIFNQRVLDNPTVRYFSWAGYTDLPTLWTATSAYGDTDSLVNVDSAEWGTHLGTIQGLDHHAIINKRTVTATLPHLAAAEGGQLATVQLVENNLLSAVANVTEGVANNLLAPTRALMAKFKHI</sequence>
<dbReference type="InterPro" id="IPR029058">
    <property type="entry name" value="AB_hydrolase_fold"/>
</dbReference>
<gene>
    <name evidence="1" type="ORF">GGX14DRAFT_383290</name>
</gene>
<keyword evidence="1" id="KW-0378">Hydrolase</keyword>
<dbReference type="Proteomes" id="UP001219525">
    <property type="component" value="Unassembled WGS sequence"/>
</dbReference>
<evidence type="ECO:0000313" key="2">
    <source>
        <dbReference type="Proteomes" id="UP001219525"/>
    </source>
</evidence>
<dbReference type="SUPFAM" id="SSF53474">
    <property type="entry name" value="alpha/beta-Hydrolases"/>
    <property type="match status" value="1"/>
</dbReference>
<organism evidence="1 2">
    <name type="scientific">Mycena pura</name>
    <dbReference type="NCBI Taxonomy" id="153505"/>
    <lineage>
        <taxon>Eukaryota</taxon>
        <taxon>Fungi</taxon>
        <taxon>Dikarya</taxon>
        <taxon>Basidiomycota</taxon>
        <taxon>Agaricomycotina</taxon>
        <taxon>Agaricomycetes</taxon>
        <taxon>Agaricomycetidae</taxon>
        <taxon>Agaricales</taxon>
        <taxon>Marasmiineae</taxon>
        <taxon>Mycenaceae</taxon>
        <taxon>Mycena</taxon>
    </lineage>
</organism>
<proteinExistence type="predicted"/>
<keyword evidence="2" id="KW-1185">Reference proteome</keyword>
<dbReference type="AlphaFoldDB" id="A0AAD6Y300"/>
<protein>
    <submittedName>
        <fullName evidence="1">Alpha/Beta hydrolase protein</fullName>
    </submittedName>
</protein>
<evidence type="ECO:0000313" key="1">
    <source>
        <dbReference type="EMBL" id="KAJ7189389.1"/>
    </source>
</evidence>